<evidence type="ECO:0000313" key="2">
    <source>
        <dbReference type="EMBL" id="OEU17758.1"/>
    </source>
</evidence>
<feature type="domain" description="Helicase-associated" evidence="1">
    <location>
        <begin position="63"/>
        <end position="126"/>
    </location>
</feature>
<accession>A0A1E7FHW7</accession>
<dbReference type="InterPro" id="IPR005114">
    <property type="entry name" value="Helicase_assoc"/>
</dbReference>
<dbReference type="AlphaFoldDB" id="A0A1E7FHW7"/>
<sequence>HGRIPTKYASNPGLGGWAKRQRYQFKVNKRGKLIKEIKCQMTPERYKALSDIGFCWDLQKGLWDSRYEELRKYSRENNGNACPNKYDAHELYKWMGTQRFQMTLFKRGKNTYLTPERVARLNEIGFLWENDNPNPDGGGLVGGIPIPGTINTMPENDSQGPYFI</sequence>
<proteinExistence type="predicted"/>
<dbReference type="EMBL" id="KV784357">
    <property type="protein sequence ID" value="OEU17758.1"/>
    <property type="molecule type" value="Genomic_DNA"/>
</dbReference>
<evidence type="ECO:0000259" key="1">
    <source>
        <dbReference type="Pfam" id="PF03457"/>
    </source>
</evidence>
<dbReference type="Gene3D" id="6.10.140.530">
    <property type="match status" value="2"/>
</dbReference>
<reference evidence="2 3" key="1">
    <citation type="submission" date="2016-09" db="EMBL/GenBank/DDBJ databases">
        <title>Extensive genetic diversity and differential bi-allelic expression allows diatom success in the polar Southern Ocean.</title>
        <authorList>
            <consortium name="DOE Joint Genome Institute"/>
            <person name="Mock T."/>
            <person name="Otillar R.P."/>
            <person name="Strauss J."/>
            <person name="Dupont C."/>
            <person name="Frickenhaus S."/>
            <person name="Maumus F."/>
            <person name="Mcmullan M."/>
            <person name="Sanges R."/>
            <person name="Schmutz J."/>
            <person name="Toseland A."/>
            <person name="Valas R."/>
            <person name="Veluchamy A."/>
            <person name="Ward B.J."/>
            <person name="Allen A."/>
            <person name="Barry K."/>
            <person name="Falciatore A."/>
            <person name="Ferrante M."/>
            <person name="Fortunato A.E."/>
            <person name="Gloeckner G."/>
            <person name="Gruber A."/>
            <person name="Hipkin R."/>
            <person name="Janech M."/>
            <person name="Kroth P."/>
            <person name="Leese F."/>
            <person name="Lindquist E."/>
            <person name="Lyon B.R."/>
            <person name="Martin J."/>
            <person name="Mayer C."/>
            <person name="Parker M."/>
            <person name="Quesneville H."/>
            <person name="Raymond J."/>
            <person name="Uhlig C."/>
            <person name="Valentin K.U."/>
            <person name="Worden A.Z."/>
            <person name="Armbrust E.V."/>
            <person name="Bowler C."/>
            <person name="Green B."/>
            <person name="Moulton V."/>
            <person name="Van Oosterhout C."/>
            <person name="Grigoriev I."/>
        </authorList>
    </citation>
    <scope>NUCLEOTIDE SEQUENCE [LARGE SCALE GENOMIC DNA]</scope>
    <source>
        <strain evidence="2 3">CCMP1102</strain>
    </source>
</reference>
<dbReference type="OrthoDB" id="55914at2759"/>
<gene>
    <name evidence="2" type="ORF">FRACYDRAFT_184727</name>
</gene>
<organism evidence="2 3">
    <name type="scientific">Fragilariopsis cylindrus CCMP1102</name>
    <dbReference type="NCBI Taxonomy" id="635003"/>
    <lineage>
        <taxon>Eukaryota</taxon>
        <taxon>Sar</taxon>
        <taxon>Stramenopiles</taxon>
        <taxon>Ochrophyta</taxon>
        <taxon>Bacillariophyta</taxon>
        <taxon>Bacillariophyceae</taxon>
        <taxon>Bacillariophycidae</taxon>
        <taxon>Bacillariales</taxon>
        <taxon>Bacillariaceae</taxon>
        <taxon>Fragilariopsis</taxon>
    </lineage>
</organism>
<dbReference type="Proteomes" id="UP000095751">
    <property type="component" value="Unassembled WGS sequence"/>
</dbReference>
<keyword evidence="3" id="KW-1185">Reference proteome</keyword>
<protein>
    <recommendedName>
        <fullName evidence="1">Helicase-associated domain-containing protein</fullName>
    </recommendedName>
</protein>
<feature type="domain" description="Helicase-associated" evidence="1">
    <location>
        <begin position="3"/>
        <end position="54"/>
    </location>
</feature>
<dbReference type="KEGG" id="fcy:FRACYDRAFT_184727"/>
<feature type="non-terminal residue" evidence="2">
    <location>
        <position position="1"/>
    </location>
</feature>
<dbReference type="Pfam" id="PF03457">
    <property type="entry name" value="HA"/>
    <property type="match status" value="2"/>
</dbReference>
<dbReference type="InParanoid" id="A0A1E7FHW7"/>
<dbReference type="PANTHER" id="PTHR33418">
    <property type="entry name" value="HELICASE-ASSOCIATED"/>
    <property type="match status" value="1"/>
</dbReference>
<evidence type="ECO:0000313" key="3">
    <source>
        <dbReference type="Proteomes" id="UP000095751"/>
    </source>
</evidence>
<name>A0A1E7FHW7_9STRA</name>
<dbReference type="PANTHER" id="PTHR33418:SF1">
    <property type="entry name" value="HELICASE-ASSOCIATED DOMAIN-CONTAINING PROTEIN"/>
    <property type="match status" value="1"/>
</dbReference>